<keyword evidence="12" id="KW-1185">Reference proteome</keyword>
<name>A0A2R5FM40_NOSCO</name>
<evidence type="ECO:0000256" key="7">
    <source>
        <dbReference type="ARBA" id="ARBA00022840"/>
    </source>
</evidence>
<evidence type="ECO:0000256" key="3">
    <source>
        <dbReference type="ARBA" id="ARBA00022553"/>
    </source>
</evidence>
<evidence type="ECO:0000256" key="1">
    <source>
        <dbReference type="ARBA" id="ARBA00000085"/>
    </source>
</evidence>
<dbReference type="EMBL" id="BDUD01000001">
    <property type="protein sequence ID" value="GBG19345.1"/>
    <property type="molecule type" value="Genomic_DNA"/>
</dbReference>
<dbReference type="InterPro" id="IPR004358">
    <property type="entry name" value="Sig_transdc_His_kin-like_C"/>
</dbReference>
<dbReference type="Pfam" id="PF02518">
    <property type="entry name" value="HATPase_c"/>
    <property type="match status" value="1"/>
</dbReference>
<keyword evidence="4" id="KW-0808">Transferase</keyword>
<evidence type="ECO:0000256" key="6">
    <source>
        <dbReference type="ARBA" id="ARBA00022777"/>
    </source>
</evidence>
<keyword evidence="9" id="KW-0175">Coiled coil</keyword>
<reference evidence="11 12" key="1">
    <citation type="submission" date="2017-06" db="EMBL/GenBank/DDBJ databases">
        <title>Genome sequencing of cyanobaciteial culture collection at National Institute for Environmental Studies (NIES).</title>
        <authorList>
            <person name="Hirose Y."/>
            <person name="Shimura Y."/>
            <person name="Fujisawa T."/>
            <person name="Nakamura Y."/>
            <person name="Kawachi M."/>
        </authorList>
    </citation>
    <scope>NUCLEOTIDE SEQUENCE [LARGE SCALE GENOMIC DNA]</scope>
    <source>
        <strain evidence="11 12">NIES-4072</strain>
    </source>
</reference>
<evidence type="ECO:0000256" key="9">
    <source>
        <dbReference type="SAM" id="Coils"/>
    </source>
</evidence>
<protein>
    <recommendedName>
        <fullName evidence="2">histidine kinase</fullName>
        <ecNumber evidence="2">2.7.13.3</ecNumber>
    </recommendedName>
</protein>
<evidence type="ECO:0000256" key="8">
    <source>
        <dbReference type="ARBA" id="ARBA00023012"/>
    </source>
</evidence>
<evidence type="ECO:0000256" key="4">
    <source>
        <dbReference type="ARBA" id="ARBA00022679"/>
    </source>
</evidence>
<keyword evidence="6 11" id="KW-0418">Kinase</keyword>
<dbReference type="GO" id="GO:0004673">
    <property type="term" value="F:protein histidine kinase activity"/>
    <property type="evidence" value="ECO:0007669"/>
    <property type="project" value="UniProtKB-EC"/>
</dbReference>
<proteinExistence type="predicted"/>
<feature type="domain" description="Histidine kinase" evidence="10">
    <location>
        <begin position="107"/>
        <end position="233"/>
    </location>
</feature>
<evidence type="ECO:0000313" key="11">
    <source>
        <dbReference type="EMBL" id="GBG19345.1"/>
    </source>
</evidence>
<comment type="catalytic activity">
    <reaction evidence="1">
        <text>ATP + protein L-histidine = ADP + protein N-phospho-L-histidine.</text>
        <dbReference type="EC" id="2.7.13.3"/>
    </reaction>
</comment>
<evidence type="ECO:0000256" key="5">
    <source>
        <dbReference type="ARBA" id="ARBA00022741"/>
    </source>
</evidence>
<dbReference type="PANTHER" id="PTHR43065">
    <property type="entry name" value="SENSOR HISTIDINE KINASE"/>
    <property type="match status" value="1"/>
</dbReference>
<dbReference type="InterPro" id="IPR005467">
    <property type="entry name" value="His_kinase_dom"/>
</dbReference>
<dbReference type="InterPro" id="IPR003594">
    <property type="entry name" value="HATPase_dom"/>
</dbReference>
<accession>A0A2R5FM40</accession>
<gene>
    <name evidence="11" type="ORF">NIES4072_30120</name>
</gene>
<keyword evidence="7" id="KW-0067">ATP-binding</keyword>
<evidence type="ECO:0000256" key="2">
    <source>
        <dbReference type="ARBA" id="ARBA00012438"/>
    </source>
</evidence>
<dbReference type="PRINTS" id="PR00344">
    <property type="entry name" value="BCTRLSENSOR"/>
</dbReference>
<sequence length="233" mass="26146">MVCIGAIAHPLILKLSLKQQLKKYASCCKLIELQFLALMTIGVREKAMERQELLAATIDKIRQSIDIHEGLDSTLLILGHRLKNNNERPAIEIVKEYAALRLLECYPAQLNQVFMNLLSNSIDALEEKFKIIQQRYLKLSQRCPKIPLTIWISTQAVNNKIVIRIADNGLGIPEEVRSHIFDPFFTTKVPGKGTGLGLSISHQIIVEKHHGQIKCSSKPGEGTEFLIEIPSSS</sequence>
<dbReference type="GO" id="GO:0000160">
    <property type="term" value="P:phosphorelay signal transduction system"/>
    <property type="evidence" value="ECO:0007669"/>
    <property type="project" value="UniProtKB-KW"/>
</dbReference>
<keyword evidence="3" id="KW-0597">Phosphoprotein</keyword>
<dbReference type="AlphaFoldDB" id="A0A2R5FM40"/>
<dbReference type="InterPro" id="IPR036890">
    <property type="entry name" value="HATPase_C_sf"/>
</dbReference>
<evidence type="ECO:0000313" key="12">
    <source>
        <dbReference type="Proteomes" id="UP000245124"/>
    </source>
</evidence>
<dbReference type="GO" id="GO:0005524">
    <property type="term" value="F:ATP binding"/>
    <property type="evidence" value="ECO:0007669"/>
    <property type="project" value="UniProtKB-KW"/>
</dbReference>
<dbReference type="Proteomes" id="UP000245124">
    <property type="component" value="Unassembled WGS sequence"/>
</dbReference>
<organism evidence="11 12">
    <name type="scientific">Nostoc commune NIES-4072</name>
    <dbReference type="NCBI Taxonomy" id="2005467"/>
    <lineage>
        <taxon>Bacteria</taxon>
        <taxon>Bacillati</taxon>
        <taxon>Cyanobacteriota</taxon>
        <taxon>Cyanophyceae</taxon>
        <taxon>Nostocales</taxon>
        <taxon>Nostocaceae</taxon>
        <taxon>Nostoc</taxon>
    </lineage>
</organism>
<comment type="caution">
    <text evidence="11">The sequence shown here is derived from an EMBL/GenBank/DDBJ whole genome shotgun (WGS) entry which is preliminary data.</text>
</comment>
<dbReference type="EC" id="2.7.13.3" evidence="2"/>
<dbReference type="PANTHER" id="PTHR43065:SF10">
    <property type="entry name" value="PEROXIDE STRESS-ACTIVATED HISTIDINE KINASE MAK3"/>
    <property type="match status" value="1"/>
</dbReference>
<dbReference type="SMART" id="SM00387">
    <property type="entry name" value="HATPase_c"/>
    <property type="match status" value="1"/>
</dbReference>
<dbReference type="PROSITE" id="PS50109">
    <property type="entry name" value="HIS_KIN"/>
    <property type="match status" value="1"/>
</dbReference>
<dbReference type="Gene3D" id="3.30.565.10">
    <property type="entry name" value="Histidine kinase-like ATPase, C-terminal domain"/>
    <property type="match status" value="1"/>
</dbReference>
<evidence type="ECO:0000259" key="10">
    <source>
        <dbReference type="PROSITE" id="PS50109"/>
    </source>
</evidence>
<keyword evidence="5" id="KW-0547">Nucleotide-binding</keyword>
<keyword evidence="8" id="KW-0902">Two-component regulatory system</keyword>
<feature type="coiled-coil region" evidence="9">
    <location>
        <begin position="115"/>
        <end position="142"/>
    </location>
</feature>
<dbReference type="SUPFAM" id="SSF55874">
    <property type="entry name" value="ATPase domain of HSP90 chaperone/DNA topoisomerase II/histidine kinase"/>
    <property type="match status" value="1"/>
</dbReference>